<dbReference type="AlphaFoldDB" id="A0AAQ3K188"/>
<protein>
    <submittedName>
        <fullName evidence="2">Uncharacterized protein</fullName>
    </submittedName>
</protein>
<dbReference type="Proteomes" id="UP001327560">
    <property type="component" value="Chromosome 3"/>
</dbReference>
<accession>A0AAQ3K188</accession>
<organism evidence="2 3">
    <name type="scientific">Canna indica</name>
    <name type="common">Indian-shot</name>
    <dbReference type="NCBI Taxonomy" id="4628"/>
    <lineage>
        <taxon>Eukaryota</taxon>
        <taxon>Viridiplantae</taxon>
        <taxon>Streptophyta</taxon>
        <taxon>Embryophyta</taxon>
        <taxon>Tracheophyta</taxon>
        <taxon>Spermatophyta</taxon>
        <taxon>Magnoliopsida</taxon>
        <taxon>Liliopsida</taxon>
        <taxon>Zingiberales</taxon>
        <taxon>Cannaceae</taxon>
        <taxon>Canna</taxon>
    </lineage>
</organism>
<proteinExistence type="predicted"/>
<reference evidence="2 3" key="1">
    <citation type="submission" date="2023-10" db="EMBL/GenBank/DDBJ databases">
        <title>Chromosome-scale genome assembly provides insights into flower coloration mechanisms of Canna indica.</title>
        <authorList>
            <person name="Li C."/>
        </authorList>
    </citation>
    <scope>NUCLEOTIDE SEQUENCE [LARGE SCALE GENOMIC DNA]</scope>
    <source>
        <tissue evidence="2">Flower</tissue>
    </source>
</reference>
<evidence type="ECO:0000256" key="1">
    <source>
        <dbReference type="SAM" id="MobiDB-lite"/>
    </source>
</evidence>
<gene>
    <name evidence="2" type="ORF">Cni_G08873</name>
</gene>
<dbReference type="EMBL" id="CP136892">
    <property type="protein sequence ID" value="WOL00160.1"/>
    <property type="molecule type" value="Genomic_DNA"/>
</dbReference>
<evidence type="ECO:0000313" key="2">
    <source>
        <dbReference type="EMBL" id="WOL00160.1"/>
    </source>
</evidence>
<sequence length="185" mass="20629">MPGSDLGRPWPPSSPPSVTSSNLITGVTKDHRHKMRLVYAHFILKRINHPQQRLRWGETVHCVVGVQYQLIMYSSCMFMLTCDAALRSELFSTRLSNFSPRSSTLSIVLCYQAHENQVVQDVSTSYEVEKNNSITDSIVLMSSAAVDSDPVNVETNHGHNSNVEEFAIISTPILDEAFCTSVLQS</sequence>
<feature type="region of interest" description="Disordered" evidence="1">
    <location>
        <begin position="1"/>
        <end position="25"/>
    </location>
</feature>
<keyword evidence="3" id="KW-1185">Reference proteome</keyword>
<evidence type="ECO:0000313" key="3">
    <source>
        <dbReference type="Proteomes" id="UP001327560"/>
    </source>
</evidence>
<name>A0AAQ3K188_9LILI</name>